<reference evidence="1 2" key="1">
    <citation type="submission" date="2019-06" db="EMBL/GenBank/DDBJ databases">
        <title>A chromosomal-level reference genome of Carpinus fangiana (Coryloideae, Betulaceae).</title>
        <authorList>
            <person name="Yang X."/>
            <person name="Wang Z."/>
            <person name="Zhang L."/>
            <person name="Hao G."/>
            <person name="Liu J."/>
            <person name="Yang Y."/>
        </authorList>
    </citation>
    <scope>NUCLEOTIDE SEQUENCE [LARGE SCALE GENOMIC DNA]</scope>
    <source>
        <strain evidence="1">Cfa_2016G</strain>
        <tissue evidence="1">Leaf</tissue>
    </source>
</reference>
<gene>
    <name evidence="1" type="ORF">FH972_007749</name>
</gene>
<dbReference type="AlphaFoldDB" id="A0A5N6QWK0"/>
<sequence length="93" mass="9933">MGVSSYASAHCHLSAALTDVVEASYDGSGLREVKVFIAGLRLRNPNFDLGLRIERCCRATCTADALLAKAFGRLRAMLGLPIPGLVLSWARLG</sequence>
<keyword evidence="2" id="KW-1185">Reference proteome</keyword>
<proteinExistence type="predicted"/>
<evidence type="ECO:0000313" key="2">
    <source>
        <dbReference type="Proteomes" id="UP000327013"/>
    </source>
</evidence>
<evidence type="ECO:0000313" key="1">
    <source>
        <dbReference type="EMBL" id="KAE8021899.1"/>
    </source>
</evidence>
<name>A0A5N6QWK0_9ROSI</name>
<organism evidence="1 2">
    <name type="scientific">Carpinus fangiana</name>
    <dbReference type="NCBI Taxonomy" id="176857"/>
    <lineage>
        <taxon>Eukaryota</taxon>
        <taxon>Viridiplantae</taxon>
        <taxon>Streptophyta</taxon>
        <taxon>Embryophyta</taxon>
        <taxon>Tracheophyta</taxon>
        <taxon>Spermatophyta</taxon>
        <taxon>Magnoliopsida</taxon>
        <taxon>eudicotyledons</taxon>
        <taxon>Gunneridae</taxon>
        <taxon>Pentapetalae</taxon>
        <taxon>rosids</taxon>
        <taxon>fabids</taxon>
        <taxon>Fagales</taxon>
        <taxon>Betulaceae</taxon>
        <taxon>Carpinus</taxon>
    </lineage>
</organism>
<protein>
    <submittedName>
        <fullName evidence="1">Uncharacterized protein</fullName>
    </submittedName>
</protein>
<dbReference type="EMBL" id="CM017323">
    <property type="protein sequence ID" value="KAE8021899.1"/>
    <property type="molecule type" value="Genomic_DNA"/>
</dbReference>
<dbReference type="Proteomes" id="UP000327013">
    <property type="component" value="Chromosome 3"/>
</dbReference>
<accession>A0A5N6QWK0</accession>